<name>A0A382T5C6_9ZZZZ</name>
<dbReference type="EMBL" id="UINC01134055">
    <property type="protein sequence ID" value="SVD17350.1"/>
    <property type="molecule type" value="Genomic_DNA"/>
</dbReference>
<sequence length="39" mass="4090">MARVVALVVVEPVVDGADIFSAGDNIWRHKGAAGNRANI</sequence>
<organism evidence="1">
    <name type="scientific">marine metagenome</name>
    <dbReference type="NCBI Taxonomy" id="408172"/>
    <lineage>
        <taxon>unclassified sequences</taxon>
        <taxon>metagenomes</taxon>
        <taxon>ecological metagenomes</taxon>
    </lineage>
</organism>
<accession>A0A382T5C6</accession>
<gene>
    <name evidence="1" type="ORF">METZ01_LOCUS370204</name>
</gene>
<evidence type="ECO:0000313" key="1">
    <source>
        <dbReference type="EMBL" id="SVD17350.1"/>
    </source>
</evidence>
<protein>
    <submittedName>
        <fullName evidence="1">Uncharacterized protein</fullName>
    </submittedName>
</protein>
<proteinExistence type="predicted"/>
<dbReference type="AlphaFoldDB" id="A0A382T5C6"/>
<reference evidence="1" key="1">
    <citation type="submission" date="2018-05" db="EMBL/GenBank/DDBJ databases">
        <authorList>
            <person name="Lanie J.A."/>
            <person name="Ng W.-L."/>
            <person name="Kazmierczak K.M."/>
            <person name="Andrzejewski T.M."/>
            <person name="Davidsen T.M."/>
            <person name="Wayne K.J."/>
            <person name="Tettelin H."/>
            <person name="Glass J.I."/>
            <person name="Rusch D."/>
            <person name="Podicherti R."/>
            <person name="Tsui H.-C.T."/>
            <person name="Winkler M.E."/>
        </authorList>
    </citation>
    <scope>NUCLEOTIDE SEQUENCE</scope>
</reference>